<dbReference type="PROSITE" id="PS51791">
    <property type="entry name" value="HSAC2"/>
    <property type="match status" value="1"/>
</dbReference>
<comment type="caution">
    <text evidence="4">The sequence shown here is derived from an EMBL/GenBank/DDBJ whole genome shotgun (WGS) entry which is preliminary data.</text>
</comment>
<feature type="domain" description="HSac2" evidence="3">
    <location>
        <begin position="243"/>
        <end position="415"/>
    </location>
</feature>
<evidence type="ECO:0000256" key="2">
    <source>
        <dbReference type="SAM" id="MobiDB-lite"/>
    </source>
</evidence>
<dbReference type="PANTHER" id="PTHR31108:SF8">
    <property type="entry name" value="PROVISIONAL ORTHOLOG OF TUMOR PROTEIN P63 REGULATED 1 LIKE"/>
    <property type="match status" value="1"/>
</dbReference>
<feature type="region of interest" description="Disordered" evidence="2">
    <location>
        <begin position="159"/>
        <end position="200"/>
    </location>
</feature>
<evidence type="ECO:0000259" key="3">
    <source>
        <dbReference type="PROSITE" id="PS51791"/>
    </source>
</evidence>
<dbReference type="GO" id="GO:0005737">
    <property type="term" value="C:cytoplasm"/>
    <property type="evidence" value="ECO:0007669"/>
    <property type="project" value="TreeGrafter"/>
</dbReference>
<feature type="non-terminal residue" evidence="4">
    <location>
        <position position="1"/>
    </location>
</feature>
<protein>
    <recommendedName>
        <fullName evidence="3">HSac2 domain-containing protein</fullName>
    </recommendedName>
</protein>
<proteinExistence type="inferred from homology"/>
<gene>
    <name evidence="4" type="ORF">scyTo_0018872</name>
</gene>
<feature type="compositionally biased region" description="Polar residues" evidence="2">
    <location>
        <begin position="48"/>
        <end position="59"/>
    </location>
</feature>
<feature type="compositionally biased region" description="Polar residues" evidence="2">
    <location>
        <begin position="68"/>
        <end position="101"/>
    </location>
</feature>
<sequence>GMSQPPALRPGAVETGTKFWAEVGDTETTACSQEESTTPGLDVGMSSALVTQVGESATPVTHEGESASAVTQVGESVTPTTHVGESVSPVTQVEESGTPATQVEDPASAVTQVEESATPLPQVDLTGTPFPQMQEPERPAQPMGAPATLQVQTEGALTPGTCMHEAPNPISQDPGSGNPFSQDQDSGKPISENKELRNPFSWRLEPLTPHDLPRLYPSNPRGSYTPPHITPPCDPSPRDDYFVLRPGCIEEAIKDIGRKLAEEELRFQNSWLLTEVDHWNREAERLVLITEGSLLVCQYDFVGLYCNEVLRVPLNYIDTITHGPFTFPETSFSRRAGTGLRIQWDKLREPSFLDRWNPWSRQMPFIALTEHPAASKNGTVHPLCQLYSFRVYLTEAVRRAHQTQSLPGRANGVLLLEQPIRIDTYLGLVSSLTNWSQLGYAKPRGTFGF</sequence>
<dbReference type="Pfam" id="PF12456">
    <property type="entry name" value="hSac2"/>
    <property type="match status" value="1"/>
</dbReference>
<organism evidence="4 5">
    <name type="scientific">Scyliorhinus torazame</name>
    <name type="common">Cloudy catshark</name>
    <name type="synonym">Catulus torazame</name>
    <dbReference type="NCBI Taxonomy" id="75743"/>
    <lineage>
        <taxon>Eukaryota</taxon>
        <taxon>Metazoa</taxon>
        <taxon>Chordata</taxon>
        <taxon>Craniata</taxon>
        <taxon>Vertebrata</taxon>
        <taxon>Chondrichthyes</taxon>
        <taxon>Elasmobranchii</taxon>
        <taxon>Galeomorphii</taxon>
        <taxon>Galeoidea</taxon>
        <taxon>Carcharhiniformes</taxon>
        <taxon>Scyliorhinidae</taxon>
        <taxon>Scyliorhinus</taxon>
    </lineage>
</organism>
<evidence type="ECO:0000256" key="1">
    <source>
        <dbReference type="ARBA" id="ARBA00009163"/>
    </source>
</evidence>
<accession>A0A401Q3Z2</accession>
<dbReference type="EMBL" id="BFAA01013540">
    <property type="protein sequence ID" value="GCB80095.1"/>
    <property type="molecule type" value="Genomic_DNA"/>
</dbReference>
<comment type="similarity">
    <text evidence="1">Belongs to the TPRG1 family.</text>
</comment>
<evidence type="ECO:0000313" key="4">
    <source>
        <dbReference type="EMBL" id="GCB80095.1"/>
    </source>
</evidence>
<dbReference type="AlphaFoldDB" id="A0A401Q3Z2"/>
<dbReference type="InterPro" id="IPR022158">
    <property type="entry name" value="Inositol_phosphatase"/>
</dbReference>
<dbReference type="InterPro" id="IPR034753">
    <property type="entry name" value="hSac2"/>
</dbReference>
<dbReference type="Proteomes" id="UP000288216">
    <property type="component" value="Unassembled WGS sequence"/>
</dbReference>
<dbReference type="OrthoDB" id="9944591at2759"/>
<name>A0A401Q3Z2_SCYTO</name>
<evidence type="ECO:0000313" key="5">
    <source>
        <dbReference type="Proteomes" id="UP000288216"/>
    </source>
</evidence>
<feature type="compositionally biased region" description="Polar residues" evidence="2">
    <location>
        <begin position="169"/>
        <end position="184"/>
    </location>
</feature>
<keyword evidence="5" id="KW-1185">Reference proteome</keyword>
<dbReference type="STRING" id="75743.A0A401Q3Z2"/>
<dbReference type="PANTHER" id="PTHR31108">
    <property type="entry name" value="TUMOR PROTEIN P63-REGULATED GENE 1-LIKE PROTEIN"/>
    <property type="match status" value="1"/>
</dbReference>
<feature type="compositionally biased region" description="Polar residues" evidence="2">
    <location>
        <begin position="27"/>
        <end position="39"/>
    </location>
</feature>
<feature type="region of interest" description="Disordered" evidence="2">
    <location>
        <begin position="27"/>
        <end position="143"/>
    </location>
</feature>
<dbReference type="InterPro" id="IPR040242">
    <property type="entry name" value="TPRG1-like"/>
</dbReference>
<reference evidence="4 5" key="1">
    <citation type="journal article" date="2018" name="Nat. Ecol. Evol.">
        <title>Shark genomes provide insights into elasmobranch evolution and the origin of vertebrates.</title>
        <authorList>
            <person name="Hara Y"/>
            <person name="Yamaguchi K"/>
            <person name="Onimaru K"/>
            <person name="Kadota M"/>
            <person name="Koyanagi M"/>
            <person name="Keeley SD"/>
            <person name="Tatsumi K"/>
            <person name="Tanaka K"/>
            <person name="Motone F"/>
            <person name="Kageyama Y"/>
            <person name="Nozu R"/>
            <person name="Adachi N"/>
            <person name="Nishimura O"/>
            <person name="Nakagawa R"/>
            <person name="Tanegashima C"/>
            <person name="Kiyatake I"/>
            <person name="Matsumoto R"/>
            <person name="Murakumo K"/>
            <person name="Nishida K"/>
            <person name="Terakita A"/>
            <person name="Kuratani S"/>
            <person name="Sato K"/>
            <person name="Hyodo S Kuraku.S."/>
        </authorList>
    </citation>
    <scope>NUCLEOTIDE SEQUENCE [LARGE SCALE GENOMIC DNA]</scope>
</reference>